<protein>
    <recommendedName>
        <fullName evidence="3">Ribbon-helix-helix protein CopG domain-containing protein</fullName>
    </recommendedName>
</protein>
<dbReference type="Proteomes" id="UP000593737">
    <property type="component" value="Chromosome"/>
</dbReference>
<evidence type="ECO:0000313" key="2">
    <source>
        <dbReference type="Proteomes" id="UP000593737"/>
    </source>
</evidence>
<dbReference type="KEGG" id="nkf:Nkreftii_000588"/>
<sequence length="53" mass="6097">MLIQNTPFYFLLPLHLLESCRHEATRRSISTASLMREALTAHLAQFRALDAKL</sequence>
<reference evidence="1 2" key="1">
    <citation type="journal article" date="2020" name="ISME J.">
        <title>Enrichment and physiological characterization of a novel comammox Nitrospira indicates ammonium inhibition of complete nitrification.</title>
        <authorList>
            <person name="Sakoula D."/>
            <person name="Koch H."/>
            <person name="Frank J."/>
            <person name="Jetten M.S.M."/>
            <person name="van Kessel M.A.H.J."/>
            <person name="Lucker S."/>
        </authorList>
    </citation>
    <scope>NUCLEOTIDE SEQUENCE [LARGE SCALE GENOMIC DNA]</scope>
    <source>
        <strain evidence="1">Comreactor17</strain>
    </source>
</reference>
<name>A0A7S8FBM9_9BACT</name>
<accession>A0A7S8FBM9</accession>
<organism evidence="1 2">
    <name type="scientific">Candidatus Nitrospira kreftii</name>
    <dbReference type="NCBI Taxonomy" id="2652173"/>
    <lineage>
        <taxon>Bacteria</taxon>
        <taxon>Pseudomonadati</taxon>
        <taxon>Nitrospirota</taxon>
        <taxon>Nitrospiria</taxon>
        <taxon>Nitrospirales</taxon>
        <taxon>Nitrospiraceae</taxon>
        <taxon>Nitrospira</taxon>
    </lineage>
</organism>
<evidence type="ECO:0008006" key="3">
    <source>
        <dbReference type="Google" id="ProtNLM"/>
    </source>
</evidence>
<evidence type="ECO:0000313" key="1">
    <source>
        <dbReference type="EMBL" id="QPD02814.1"/>
    </source>
</evidence>
<dbReference type="AlphaFoldDB" id="A0A7S8FBM9"/>
<proteinExistence type="predicted"/>
<gene>
    <name evidence="1" type="ORF">Nkreftii_000588</name>
</gene>
<dbReference type="EMBL" id="CP047423">
    <property type="protein sequence ID" value="QPD02814.1"/>
    <property type="molecule type" value="Genomic_DNA"/>
</dbReference>